<dbReference type="Proteomes" id="UP000269143">
    <property type="component" value="Segment"/>
</dbReference>
<sequence>MSDLRFKIVLEYMIGSSLEEYKATDELPYEWTNLDQCRKAVELILKAEEECIDWEILLPLDDGTMHKFANFWSAAYFDYLVAIEIKIVGVGEKIYV</sequence>
<protein>
    <submittedName>
        <fullName evidence="1">Uncharacterized protein</fullName>
    </submittedName>
</protein>
<proteinExistence type="predicted"/>
<organism evidence="1 2">
    <name type="scientific">Proteus phage Stubb</name>
    <dbReference type="NCBI Taxonomy" id="2315597"/>
    <lineage>
        <taxon>Viruses</taxon>
        <taxon>Duplodnaviria</taxon>
        <taxon>Heunggongvirae</taxon>
        <taxon>Uroviricota</taxon>
        <taxon>Caudoviricetes</taxon>
        <taxon>Demerecviridae</taxon>
        <taxon>Novosibvirus</taxon>
        <taxon>Novosibvirus stubb</taxon>
    </lineage>
</organism>
<dbReference type="EMBL" id="MH830339">
    <property type="protein sequence ID" value="AYJ73203.1"/>
    <property type="molecule type" value="Genomic_DNA"/>
</dbReference>
<keyword evidence="2" id="KW-1185">Reference proteome</keyword>
<evidence type="ECO:0000313" key="1">
    <source>
        <dbReference type="EMBL" id="AYJ73203.1"/>
    </source>
</evidence>
<accession>A0A3B8DJ23</accession>
<name>A0A3B8DJ23_9CAUD</name>
<reference evidence="2" key="1">
    <citation type="submission" date="2018-09" db="EMBL/GenBank/DDBJ databases">
        <title>Complete genome of Proteus mirabilis phage Stubb.</title>
        <authorList>
            <person name="Bourgeois T.A."/>
            <person name="Lessor L."/>
            <person name="O'Leary C.J."/>
            <person name="Liu M."/>
        </authorList>
    </citation>
    <scope>NUCLEOTIDE SEQUENCE [LARGE SCALE GENOMIC DNA]</scope>
</reference>
<evidence type="ECO:0000313" key="2">
    <source>
        <dbReference type="Proteomes" id="UP000269143"/>
    </source>
</evidence>
<gene>
    <name evidence="1" type="ORF">CPT_Stubb_073</name>
</gene>